<dbReference type="InterPro" id="IPR036770">
    <property type="entry name" value="Ankyrin_rpt-contain_sf"/>
</dbReference>
<dbReference type="KEGG" id="ttq:NIES37_59360"/>
<name>A0A1Z4N875_9CYAN</name>
<evidence type="ECO:0000256" key="1">
    <source>
        <dbReference type="ARBA" id="ARBA00022737"/>
    </source>
</evidence>
<dbReference type="InterPro" id="IPR050745">
    <property type="entry name" value="Multifunctional_regulatory"/>
</dbReference>
<sequence length="100" mass="10783">MEQFLSGIILSTLSAVFILSTFKLAILAKLLIDGAVDVNTKNNSNVTPLHNLYGKLTKEIAELFIAQGGNINASSNQNFTPLHYAIARISLNYSSSVVLS</sequence>
<gene>
    <name evidence="4" type="ORF">NIES37_59360</name>
</gene>
<feature type="transmembrane region" description="Helical" evidence="3">
    <location>
        <begin position="6"/>
        <end position="32"/>
    </location>
</feature>
<keyword evidence="1" id="KW-0677">Repeat</keyword>
<dbReference type="Gene3D" id="1.25.40.20">
    <property type="entry name" value="Ankyrin repeat-containing domain"/>
    <property type="match status" value="1"/>
</dbReference>
<dbReference type="AlphaFoldDB" id="A0A1Z4N875"/>
<dbReference type="PANTHER" id="PTHR24189:SF50">
    <property type="entry name" value="ANKYRIN REPEAT AND SOCS BOX PROTEIN 2"/>
    <property type="match status" value="1"/>
</dbReference>
<dbReference type="RefSeq" id="WP_096581796.1">
    <property type="nucleotide sequence ID" value="NZ_CAWNJS010000001.1"/>
</dbReference>
<dbReference type="Pfam" id="PF12796">
    <property type="entry name" value="Ank_2"/>
    <property type="match status" value="1"/>
</dbReference>
<evidence type="ECO:0000313" key="5">
    <source>
        <dbReference type="Proteomes" id="UP000218785"/>
    </source>
</evidence>
<dbReference type="PANTHER" id="PTHR24189">
    <property type="entry name" value="MYOTROPHIN"/>
    <property type="match status" value="1"/>
</dbReference>
<keyword evidence="5" id="KW-1185">Reference proteome</keyword>
<evidence type="ECO:0000313" key="4">
    <source>
        <dbReference type="EMBL" id="BAZ01929.1"/>
    </source>
</evidence>
<accession>A0A1Z4N875</accession>
<proteinExistence type="predicted"/>
<keyword evidence="3" id="KW-1133">Transmembrane helix</keyword>
<keyword evidence="3" id="KW-0472">Membrane</keyword>
<protein>
    <submittedName>
        <fullName evidence="4">Uncharacterized protein</fullName>
    </submittedName>
</protein>
<dbReference type="SUPFAM" id="SSF48403">
    <property type="entry name" value="Ankyrin repeat"/>
    <property type="match status" value="1"/>
</dbReference>
<evidence type="ECO:0000256" key="2">
    <source>
        <dbReference type="ARBA" id="ARBA00023043"/>
    </source>
</evidence>
<keyword evidence="2" id="KW-0040">ANK repeat</keyword>
<reference evidence="4 5" key="1">
    <citation type="submission" date="2017-06" db="EMBL/GenBank/DDBJ databases">
        <title>Genome sequencing of cyanobaciteial culture collection at National Institute for Environmental Studies (NIES).</title>
        <authorList>
            <person name="Hirose Y."/>
            <person name="Shimura Y."/>
            <person name="Fujisawa T."/>
            <person name="Nakamura Y."/>
            <person name="Kawachi M."/>
        </authorList>
    </citation>
    <scope>NUCLEOTIDE SEQUENCE [LARGE SCALE GENOMIC DNA]</scope>
    <source>
        <strain evidence="4 5">NIES-37</strain>
    </source>
</reference>
<dbReference type="EMBL" id="AP018248">
    <property type="protein sequence ID" value="BAZ01929.1"/>
    <property type="molecule type" value="Genomic_DNA"/>
</dbReference>
<evidence type="ECO:0000256" key="3">
    <source>
        <dbReference type="SAM" id="Phobius"/>
    </source>
</evidence>
<organism evidence="4 5">
    <name type="scientific">Tolypothrix tenuis PCC 7101</name>
    <dbReference type="NCBI Taxonomy" id="231146"/>
    <lineage>
        <taxon>Bacteria</taxon>
        <taxon>Bacillati</taxon>
        <taxon>Cyanobacteriota</taxon>
        <taxon>Cyanophyceae</taxon>
        <taxon>Nostocales</taxon>
        <taxon>Tolypothrichaceae</taxon>
        <taxon>Tolypothrix</taxon>
    </lineage>
</organism>
<keyword evidence="3" id="KW-0812">Transmembrane</keyword>
<dbReference type="InterPro" id="IPR002110">
    <property type="entry name" value="Ankyrin_rpt"/>
</dbReference>
<dbReference type="Proteomes" id="UP000218785">
    <property type="component" value="Chromosome"/>
</dbReference>